<comment type="caution">
    <text evidence="2">The sequence shown here is derived from an EMBL/GenBank/DDBJ whole genome shotgun (WGS) entry which is preliminary data.</text>
</comment>
<dbReference type="Proteomes" id="UP001295740">
    <property type="component" value="Unassembled WGS sequence"/>
</dbReference>
<gene>
    <name evidence="2" type="ORF">KHLLAP_LOCUS4663</name>
</gene>
<evidence type="ECO:0000313" key="2">
    <source>
        <dbReference type="EMBL" id="CAJ2504195.1"/>
    </source>
</evidence>
<protein>
    <submittedName>
        <fullName evidence="2">Uu.00g115890.m01.CDS01</fullName>
    </submittedName>
</protein>
<name>A0AAI8VGV6_9PEZI</name>
<dbReference type="PANTHER" id="PTHR38790">
    <property type="entry name" value="2EXR DOMAIN-CONTAINING PROTEIN-RELATED"/>
    <property type="match status" value="1"/>
</dbReference>
<sequence>MCLPPELRQLVYLALLSEPTSIRHIVFDEHTRTLRSQVCLGVTAPDTDYVGTHLQLEDVRLSPFRKGHIPCQVGGPNRNGLLGALLCCRRVYEEFSPLLYSETTFMFHELRTLRYFVDTIPRGMLPEVSKLLRLNWQLPYIDYAIVSPKGVSSALAEWTQTWTGLAKVLSNLNSVRVTILVGDRPLSLATKTRLLRSLERLRLVDVIVELVLPLQRFRYGGYWPYWSTPEGLQFKVEYVHECEGLFDFPGAQLPMAAAD</sequence>
<dbReference type="EMBL" id="CAUWAG010000006">
    <property type="protein sequence ID" value="CAJ2504195.1"/>
    <property type="molecule type" value="Genomic_DNA"/>
</dbReference>
<dbReference type="Pfam" id="PF24864">
    <property type="entry name" value="DUF7730"/>
    <property type="match status" value="1"/>
</dbReference>
<accession>A0AAI8VGV6</accession>
<keyword evidence="3" id="KW-1185">Reference proteome</keyword>
<evidence type="ECO:0000259" key="1">
    <source>
        <dbReference type="Pfam" id="PF24864"/>
    </source>
</evidence>
<evidence type="ECO:0000313" key="3">
    <source>
        <dbReference type="Proteomes" id="UP001295740"/>
    </source>
</evidence>
<reference evidence="2" key="1">
    <citation type="submission" date="2023-10" db="EMBL/GenBank/DDBJ databases">
        <authorList>
            <person name="Hackl T."/>
        </authorList>
    </citation>
    <scope>NUCLEOTIDE SEQUENCE</scope>
</reference>
<organism evidence="2 3">
    <name type="scientific">Anthostomella pinea</name>
    <dbReference type="NCBI Taxonomy" id="933095"/>
    <lineage>
        <taxon>Eukaryota</taxon>
        <taxon>Fungi</taxon>
        <taxon>Dikarya</taxon>
        <taxon>Ascomycota</taxon>
        <taxon>Pezizomycotina</taxon>
        <taxon>Sordariomycetes</taxon>
        <taxon>Xylariomycetidae</taxon>
        <taxon>Xylariales</taxon>
        <taxon>Xylariaceae</taxon>
        <taxon>Anthostomella</taxon>
    </lineage>
</organism>
<dbReference type="InterPro" id="IPR056632">
    <property type="entry name" value="DUF7730"/>
</dbReference>
<dbReference type="AlphaFoldDB" id="A0AAI8VGV6"/>
<feature type="domain" description="DUF7730" evidence="1">
    <location>
        <begin position="3"/>
        <end position="216"/>
    </location>
</feature>
<proteinExistence type="predicted"/>